<dbReference type="InterPro" id="IPR007412">
    <property type="entry name" value="FlgM"/>
</dbReference>
<evidence type="ECO:0000256" key="9">
    <source>
        <dbReference type="SAM" id="MobiDB-lite"/>
    </source>
</evidence>
<evidence type="ECO:0000256" key="7">
    <source>
        <dbReference type="ARBA" id="ARBA00024739"/>
    </source>
</evidence>
<keyword evidence="11" id="KW-0969">Cilium</keyword>
<dbReference type="AlphaFoldDB" id="A0A3A6UCZ8"/>
<dbReference type="GO" id="GO:0045892">
    <property type="term" value="P:negative regulation of DNA-templated transcription"/>
    <property type="evidence" value="ECO:0007669"/>
    <property type="project" value="InterPro"/>
</dbReference>
<evidence type="ECO:0000313" key="12">
    <source>
        <dbReference type="Proteomes" id="UP000273022"/>
    </source>
</evidence>
<reference evidence="11 12" key="1">
    <citation type="submission" date="2018-09" db="EMBL/GenBank/DDBJ databases">
        <title>Phylogeny of the Shewanellaceae, and recommendation for two new genera, Pseudoshewanella and Parashewanella.</title>
        <authorList>
            <person name="Wang G."/>
        </authorList>
    </citation>
    <scope>NUCLEOTIDE SEQUENCE [LARGE SCALE GENOMIC DNA]</scope>
    <source>
        <strain evidence="11 12">KCTC 22492</strain>
    </source>
</reference>
<proteinExistence type="inferred from homology"/>
<evidence type="ECO:0000256" key="2">
    <source>
        <dbReference type="ARBA" id="ARBA00017823"/>
    </source>
</evidence>
<dbReference type="InterPro" id="IPR031316">
    <property type="entry name" value="FlgM_C"/>
</dbReference>
<evidence type="ECO:0000259" key="10">
    <source>
        <dbReference type="Pfam" id="PF04316"/>
    </source>
</evidence>
<evidence type="ECO:0000256" key="1">
    <source>
        <dbReference type="ARBA" id="ARBA00005322"/>
    </source>
</evidence>
<comment type="similarity">
    <text evidence="1">Belongs to the FlgM family.</text>
</comment>
<keyword evidence="6" id="KW-0804">Transcription</keyword>
<dbReference type="InterPro" id="IPR035890">
    <property type="entry name" value="Anti-sigma-28_factor_FlgM_sf"/>
</dbReference>
<dbReference type="Pfam" id="PF04316">
    <property type="entry name" value="FlgM"/>
    <property type="match status" value="1"/>
</dbReference>
<dbReference type="RefSeq" id="WP_121851637.1">
    <property type="nucleotide sequence ID" value="NZ_CP037952.1"/>
</dbReference>
<dbReference type="GO" id="GO:0044781">
    <property type="term" value="P:bacterial-type flagellum organization"/>
    <property type="evidence" value="ECO:0007669"/>
    <property type="project" value="UniProtKB-KW"/>
</dbReference>
<dbReference type="EMBL" id="QYYH01000001">
    <property type="protein sequence ID" value="RJY19557.1"/>
    <property type="molecule type" value="Genomic_DNA"/>
</dbReference>
<feature type="compositionally biased region" description="Polar residues" evidence="9">
    <location>
        <begin position="1"/>
        <end position="23"/>
    </location>
</feature>
<gene>
    <name evidence="11" type="primary">flgM</name>
    <name evidence="11" type="ORF">D5R81_00180</name>
</gene>
<evidence type="ECO:0000256" key="3">
    <source>
        <dbReference type="ARBA" id="ARBA00022491"/>
    </source>
</evidence>
<protein>
    <recommendedName>
        <fullName evidence="2">Negative regulator of flagellin synthesis</fullName>
    </recommendedName>
    <alternativeName>
        <fullName evidence="8">Anti-sigma-28 factor</fullName>
    </alternativeName>
</protein>
<feature type="region of interest" description="Disordered" evidence="9">
    <location>
        <begin position="1"/>
        <end position="46"/>
    </location>
</feature>
<keyword evidence="12" id="KW-1185">Reference proteome</keyword>
<evidence type="ECO:0000313" key="11">
    <source>
        <dbReference type="EMBL" id="RJY19557.1"/>
    </source>
</evidence>
<keyword evidence="3" id="KW-0678">Repressor</keyword>
<name>A0A3A6UCZ8_9GAMM</name>
<keyword evidence="11" id="KW-0966">Cell projection</keyword>
<keyword evidence="5" id="KW-0805">Transcription regulation</keyword>
<dbReference type="Proteomes" id="UP000273022">
    <property type="component" value="Unassembled WGS sequence"/>
</dbReference>
<keyword evidence="4" id="KW-1005">Bacterial flagellum biogenesis</keyword>
<evidence type="ECO:0000256" key="4">
    <source>
        <dbReference type="ARBA" id="ARBA00022795"/>
    </source>
</evidence>
<dbReference type="OrthoDB" id="5797147at2"/>
<comment type="function">
    <text evidence="7">Responsible for the coupling of flagellin expression to flagellar assembly by preventing expression of the flagellin genes when a component of the middle class of proteins is defective. It negatively regulates flagellar genes by inhibiting the activity of FliA by directly binding to FliA.</text>
</comment>
<dbReference type="SUPFAM" id="SSF101498">
    <property type="entry name" value="Anti-sigma factor FlgM"/>
    <property type="match status" value="1"/>
</dbReference>
<evidence type="ECO:0000256" key="5">
    <source>
        <dbReference type="ARBA" id="ARBA00023015"/>
    </source>
</evidence>
<evidence type="ECO:0000256" key="6">
    <source>
        <dbReference type="ARBA" id="ARBA00023163"/>
    </source>
</evidence>
<feature type="compositionally biased region" description="Low complexity" evidence="9">
    <location>
        <begin position="24"/>
        <end position="41"/>
    </location>
</feature>
<comment type="caution">
    <text evidence="11">The sequence shown here is derived from an EMBL/GenBank/DDBJ whole genome shotgun (WGS) entry which is preliminary data.</text>
</comment>
<organism evidence="11 12">
    <name type="scientific">Parashewanella spongiae</name>
    <dbReference type="NCBI Taxonomy" id="342950"/>
    <lineage>
        <taxon>Bacteria</taxon>
        <taxon>Pseudomonadati</taxon>
        <taxon>Pseudomonadota</taxon>
        <taxon>Gammaproteobacteria</taxon>
        <taxon>Alteromonadales</taxon>
        <taxon>Shewanellaceae</taxon>
        <taxon>Parashewanella</taxon>
    </lineage>
</organism>
<feature type="domain" description="Anti-sigma-28 factor FlgM C-terminal" evidence="10">
    <location>
        <begin position="45"/>
        <end position="98"/>
    </location>
</feature>
<keyword evidence="11" id="KW-0282">Flagellum</keyword>
<accession>A0A3A6UCZ8</accession>
<sequence>MDIETSKFNSNINSRMKAQQTANQTPKTETSSSQSSEAAKSPKGDSVVITAQAQQLQKMQTKLTLMSDIDQKKVSEIKQAISEGKYKVDPQKLAENIASFETELNDLYNDQQNATVK</sequence>
<evidence type="ECO:0000256" key="8">
    <source>
        <dbReference type="ARBA" id="ARBA00030117"/>
    </source>
</evidence>
<dbReference type="NCBIfam" id="TIGR03824">
    <property type="entry name" value="FlgM_jcvi"/>
    <property type="match status" value="1"/>
</dbReference>